<evidence type="ECO:0000313" key="11">
    <source>
        <dbReference type="Proteomes" id="UP000198615"/>
    </source>
</evidence>
<keyword evidence="6 8" id="KW-1133">Transmembrane helix</keyword>
<feature type="transmembrane region" description="Helical" evidence="8">
    <location>
        <begin position="211"/>
        <end position="232"/>
    </location>
</feature>
<feature type="transmembrane region" description="Helical" evidence="8">
    <location>
        <begin position="105"/>
        <end position="131"/>
    </location>
</feature>
<keyword evidence="2" id="KW-0813">Transport</keyword>
<keyword evidence="5 8" id="KW-0812">Transmembrane</keyword>
<evidence type="ECO:0000256" key="8">
    <source>
        <dbReference type="SAM" id="Phobius"/>
    </source>
</evidence>
<feature type="transmembrane region" description="Helical" evidence="8">
    <location>
        <begin position="271"/>
        <end position="291"/>
    </location>
</feature>
<dbReference type="InterPro" id="IPR024989">
    <property type="entry name" value="MFS_assoc_dom"/>
</dbReference>
<evidence type="ECO:0000256" key="2">
    <source>
        <dbReference type="ARBA" id="ARBA00022448"/>
    </source>
</evidence>
<feature type="transmembrane region" description="Helical" evidence="8">
    <location>
        <begin position="244"/>
        <end position="264"/>
    </location>
</feature>
<reference evidence="10 11" key="1">
    <citation type="submission" date="2016-10" db="EMBL/GenBank/DDBJ databases">
        <authorList>
            <person name="Varghese N."/>
            <person name="Submissions S."/>
        </authorList>
    </citation>
    <scope>NUCLEOTIDE SEQUENCE [LARGE SCALE GENOMIC DNA]</scope>
    <source>
        <strain evidence="10 11">DSM 18839</strain>
    </source>
</reference>
<keyword evidence="3" id="KW-1003">Cell membrane</keyword>
<feature type="transmembrane region" description="Helical" evidence="8">
    <location>
        <begin position="48"/>
        <end position="69"/>
    </location>
</feature>
<feature type="transmembrane region" description="Helical" evidence="8">
    <location>
        <begin position="143"/>
        <end position="160"/>
    </location>
</feature>
<dbReference type="Proteomes" id="UP000198615">
    <property type="component" value="Unassembled WGS sequence"/>
</dbReference>
<keyword evidence="4" id="KW-0997">Cell inner membrane</keyword>
<dbReference type="GO" id="GO:0015528">
    <property type="term" value="F:lactose:proton symporter activity"/>
    <property type="evidence" value="ECO:0007669"/>
    <property type="project" value="TreeGrafter"/>
</dbReference>
<dbReference type="InterPro" id="IPR026032">
    <property type="entry name" value="HcaT-like"/>
</dbReference>
<name>A0A8G2BFL0_9PROT</name>
<keyword evidence="11" id="KW-1185">Reference proteome</keyword>
<evidence type="ECO:0000256" key="3">
    <source>
        <dbReference type="ARBA" id="ARBA00022475"/>
    </source>
</evidence>
<accession>A0A8G2BFL0</accession>
<feature type="transmembrane region" description="Helical" evidence="8">
    <location>
        <begin position="81"/>
        <end position="99"/>
    </location>
</feature>
<feature type="transmembrane region" description="Helical" evidence="8">
    <location>
        <begin position="297"/>
        <end position="316"/>
    </location>
</feature>
<dbReference type="PIRSF" id="PIRSF004925">
    <property type="entry name" value="HcaT"/>
    <property type="match status" value="1"/>
</dbReference>
<evidence type="ECO:0000256" key="6">
    <source>
        <dbReference type="ARBA" id="ARBA00022989"/>
    </source>
</evidence>
<evidence type="ECO:0000256" key="1">
    <source>
        <dbReference type="ARBA" id="ARBA00004429"/>
    </source>
</evidence>
<dbReference type="OrthoDB" id="9150135at2"/>
<dbReference type="GO" id="GO:0030395">
    <property type="term" value="F:lactose binding"/>
    <property type="evidence" value="ECO:0007669"/>
    <property type="project" value="TreeGrafter"/>
</dbReference>
<keyword evidence="7 8" id="KW-0472">Membrane</keyword>
<dbReference type="SUPFAM" id="SSF103473">
    <property type="entry name" value="MFS general substrate transporter"/>
    <property type="match status" value="1"/>
</dbReference>
<dbReference type="AlphaFoldDB" id="A0A8G2BFL0"/>
<proteinExistence type="predicted"/>
<gene>
    <name evidence="10" type="ORF">SAMN05660686_01195</name>
</gene>
<feature type="domain" description="Major facilitator superfamily associated" evidence="9">
    <location>
        <begin position="16"/>
        <end position="364"/>
    </location>
</feature>
<feature type="transmembrane region" description="Helical" evidence="8">
    <location>
        <begin position="166"/>
        <end position="186"/>
    </location>
</feature>
<dbReference type="PANTHER" id="PTHR23522">
    <property type="entry name" value="BLL5896 PROTEIN"/>
    <property type="match status" value="1"/>
</dbReference>
<evidence type="ECO:0000313" key="10">
    <source>
        <dbReference type="EMBL" id="SDF40536.1"/>
    </source>
</evidence>
<protein>
    <submittedName>
        <fullName evidence="10">MFS transporter, PPP family, 3-phenylpropionic acid transporter</fullName>
    </submittedName>
</protein>
<dbReference type="Gene3D" id="1.20.1250.20">
    <property type="entry name" value="MFS general substrate transporter like domains"/>
    <property type="match status" value="2"/>
</dbReference>
<dbReference type="PANTHER" id="PTHR23522:SF10">
    <property type="entry name" value="3-PHENYLPROPIONIC ACID TRANSPORTER-RELATED"/>
    <property type="match status" value="1"/>
</dbReference>
<feature type="transmembrane region" description="Helical" evidence="8">
    <location>
        <begin position="364"/>
        <end position="387"/>
    </location>
</feature>
<organism evidence="10 11">
    <name type="scientific">Thalassobaculum litoreum DSM 18839</name>
    <dbReference type="NCBI Taxonomy" id="1123362"/>
    <lineage>
        <taxon>Bacteria</taxon>
        <taxon>Pseudomonadati</taxon>
        <taxon>Pseudomonadota</taxon>
        <taxon>Alphaproteobacteria</taxon>
        <taxon>Rhodospirillales</taxon>
        <taxon>Thalassobaculaceae</taxon>
        <taxon>Thalassobaculum</taxon>
    </lineage>
</organism>
<dbReference type="Pfam" id="PF12832">
    <property type="entry name" value="MFS_1_like"/>
    <property type="match status" value="1"/>
</dbReference>
<dbReference type="InterPro" id="IPR036259">
    <property type="entry name" value="MFS_trans_sf"/>
</dbReference>
<feature type="transmembrane region" description="Helical" evidence="8">
    <location>
        <begin position="337"/>
        <end position="358"/>
    </location>
</feature>
<evidence type="ECO:0000256" key="7">
    <source>
        <dbReference type="ARBA" id="ARBA00023136"/>
    </source>
</evidence>
<comment type="caution">
    <text evidence="10">The sequence shown here is derived from an EMBL/GenBank/DDBJ whole genome shotgun (WGS) entry which is preliminary data.</text>
</comment>
<dbReference type="EMBL" id="FNBW01000003">
    <property type="protein sequence ID" value="SDF40536.1"/>
    <property type="molecule type" value="Genomic_DNA"/>
</dbReference>
<evidence type="ECO:0000259" key="9">
    <source>
        <dbReference type="Pfam" id="PF12832"/>
    </source>
</evidence>
<sequence>MPPTESRAMTINPISVRLSLFYAAYFAVVGIMLPYWPAWLESRGLSPVAIGAVLSVGFWVKLVAHPVLATVADATGTLKRTTVLLALGGLTVYGAFWFAGPFWSYLVLAFLLGFTVQSIMPLGEALALSAIKLRGLDYGPIRIWGSVAFIVAAFAVGAATERFGDPVILPLILGTMVVLIASCVWLPGRGGEARKPWSWAAAARLVANRRYLVFIAAAGCAQASHAVFYGFGTISWRTVGFGESAIGMLWSLGVVAEIVVFALAARLGRFASAPVLLAAAGIGAMIRWPLTAVTDDLIAVGALQLLHGLTFGAAHLGAMRYLQDNAPEGLEATAQAFYYALVSGVVMGLAMPVAGFFYDAYGQAAYLTMGVLGVLGLGFSAVLGRILKA</sequence>
<evidence type="ECO:0000256" key="5">
    <source>
        <dbReference type="ARBA" id="ARBA00022692"/>
    </source>
</evidence>
<comment type="subcellular location">
    <subcellularLocation>
        <location evidence="1">Cell inner membrane</location>
        <topology evidence="1">Multi-pass membrane protein</topology>
    </subcellularLocation>
</comment>
<dbReference type="NCBIfam" id="NF037955">
    <property type="entry name" value="mfs"/>
    <property type="match status" value="1"/>
</dbReference>
<dbReference type="GO" id="GO:0005886">
    <property type="term" value="C:plasma membrane"/>
    <property type="evidence" value="ECO:0007669"/>
    <property type="project" value="UniProtKB-SubCell"/>
</dbReference>
<feature type="transmembrane region" description="Helical" evidence="8">
    <location>
        <begin position="20"/>
        <end position="36"/>
    </location>
</feature>
<evidence type="ECO:0000256" key="4">
    <source>
        <dbReference type="ARBA" id="ARBA00022519"/>
    </source>
</evidence>